<dbReference type="PROSITE" id="PS00630">
    <property type="entry name" value="IMP_2"/>
    <property type="match status" value="1"/>
</dbReference>
<comment type="cofactor">
    <cofactor evidence="2 7">
        <name>Mg(2+)</name>
        <dbReference type="ChEBI" id="CHEBI:18420"/>
    </cofactor>
</comment>
<dbReference type="SUPFAM" id="SSF56655">
    <property type="entry name" value="Carbohydrate phosphatase"/>
    <property type="match status" value="1"/>
</dbReference>
<dbReference type="GO" id="GO:0007165">
    <property type="term" value="P:signal transduction"/>
    <property type="evidence" value="ECO:0007669"/>
    <property type="project" value="TreeGrafter"/>
</dbReference>
<dbReference type="CDD" id="cd01637">
    <property type="entry name" value="IMPase_like"/>
    <property type="match status" value="1"/>
</dbReference>
<protein>
    <recommendedName>
        <fullName evidence="3">inositol-phosphate phosphatase</fullName>
        <ecNumber evidence="3">3.1.3.25</ecNumber>
    </recommendedName>
</protein>
<keyword evidence="9" id="KW-1185">Reference proteome</keyword>
<dbReference type="InterPro" id="IPR020583">
    <property type="entry name" value="Inositol_monoP_metal-BS"/>
</dbReference>
<keyword evidence="6 7" id="KW-0460">Magnesium</keyword>
<proteinExistence type="predicted"/>
<dbReference type="InterPro" id="IPR020550">
    <property type="entry name" value="Inositol_monophosphatase_CS"/>
</dbReference>
<evidence type="ECO:0000256" key="4">
    <source>
        <dbReference type="ARBA" id="ARBA00022723"/>
    </source>
</evidence>
<evidence type="ECO:0000256" key="6">
    <source>
        <dbReference type="ARBA" id="ARBA00022842"/>
    </source>
</evidence>
<feature type="binding site" evidence="7">
    <location>
        <position position="69"/>
    </location>
    <ligand>
        <name>Mg(2+)</name>
        <dbReference type="ChEBI" id="CHEBI:18420"/>
        <label>1</label>
        <note>catalytic</note>
    </ligand>
</feature>
<dbReference type="InterPro" id="IPR000760">
    <property type="entry name" value="Inositol_monophosphatase-like"/>
</dbReference>
<feature type="binding site" evidence="7">
    <location>
        <position position="90"/>
    </location>
    <ligand>
        <name>Mg(2+)</name>
        <dbReference type="ChEBI" id="CHEBI:18420"/>
        <label>2</label>
    </ligand>
</feature>
<dbReference type="Pfam" id="PF00459">
    <property type="entry name" value="Inositol_P"/>
    <property type="match status" value="1"/>
</dbReference>
<dbReference type="FunFam" id="3.30.540.10:FF:000003">
    <property type="entry name" value="Inositol-1-monophosphatase"/>
    <property type="match status" value="1"/>
</dbReference>
<keyword evidence="5" id="KW-0378">Hydrolase</keyword>
<comment type="caution">
    <text evidence="8">The sequence shown here is derived from an EMBL/GenBank/DDBJ whole genome shotgun (WGS) entry which is preliminary data.</text>
</comment>
<dbReference type="EC" id="3.1.3.25" evidence="3"/>
<dbReference type="GO" id="GO:0046872">
    <property type="term" value="F:metal ion binding"/>
    <property type="evidence" value="ECO:0007669"/>
    <property type="project" value="UniProtKB-KW"/>
</dbReference>
<comment type="catalytic activity">
    <reaction evidence="1">
        <text>a myo-inositol phosphate + H2O = myo-inositol + phosphate</text>
        <dbReference type="Rhea" id="RHEA:24056"/>
        <dbReference type="ChEBI" id="CHEBI:15377"/>
        <dbReference type="ChEBI" id="CHEBI:17268"/>
        <dbReference type="ChEBI" id="CHEBI:43474"/>
        <dbReference type="ChEBI" id="CHEBI:84139"/>
        <dbReference type="EC" id="3.1.3.25"/>
    </reaction>
</comment>
<dbReference type="GO" id="GO:0046854">
    <property type="term" value="P:phosphatidylinositol phosphate biosynthetic process"/>
    <property type="evidence" value="ECO:0007669"/>
    <property type="project" value="InterPro"/>
</dbReference>
<accession>G9QMC4</accession>
<dbReference type="PANTHER" id="PTHR20854">
    <property type="entry name" value="INOSITOL MONOPHOSPHATASE"/>
    <property type="match status" value="1"/>
</dbReference>
<dbReference type="RefSeq" id="WP_003354422.1">
    <property type="nucleotide sequence ID" value="NZ_JH414757.1"/>
</dbReference>
<dbReference type="GO" id="GO:0006020">
    <property type="term" value="P:inositol metabolic process"/>
    <property type="evidence" value="ECO:0007669"/>
    <property type="project" value="TreeGrafter"/>
</dbReference>
<evidence type="ECO:0000313" key="9">
    <source>
        <dbReference type="Proteomes" id="UP000011747"/>
    </source>
</evidence>
<evidence type="ECO:0000256" key="3">
    <source>
        <dbReference type="ARBA" id="ARBA00013106"/>
    </source>
</evidence>
<reference evidence="8 9" key="1">
    <citation type="submission" date="2011-09" db="EMBL/GenBank/DDBJ databases">
        <title>The Genome Sequence of Bacillus smithii 7_3_47FAA.</title>
        <authorList>
            <consortium name="The Broad Institute Genome Sequencing Platform"/>
            <person name="Earl A."/>
            <person name="Ward D."/>
            <person name="Feldgarden M."/>
            <person name="Gevers D."/>
            <person name="Daigneault M."/>
            <person name="Strauss J."/>
            <person name="Allen-Vercoe E."/>
            <person name="Young S.K."/>
            <person name="Zeng Q."/>
            <person name="Gargeya S."/>
            <person name="Fitzgerald M."/>
            <person name="Haas B."/>
            <person name="Abouelleil A."/>
            <person name="Alvarado L."/>
            <person name="Arachchi H.M."/>
            <person name="Berlin A."/>
            <person name="Brown A."/>
            <person name="Chapman S.B."/>
            <person name="Chen Z."/>
            <person name="Dunbar C."/>
            <person name="Freedman E."/>
            <person name="Gearin G."/>
            <person name="Goldberg J."/>
            <person name="Griggs A."/>
            <person name="Gujja S."/>
            <person name="Heiman D."/>
            <person name="Howarth C."/>
            <person name="Larson L."/>
            <person name="Lui A."/>
            <person name="MacDonald P.J.P."/>
            <person name="Montmayeur A."/>
            <person name="Murphy C."/>
            <person name="Neiman D."/>
            <person name="Pearson M."/>
            <person name="Priest M."/>
            <person name="Roberts A."/>
            <person name="Saif S."/>
            <person name="Shea T."/>
            <person name="Shenoy N."/>
            <person name="Sisk P."/>
            <person name="Stolte C."/>
            <person name="Sykes S."/>
            <person name="Wortman J."/>
            <person name="Nusbaum C."/>
            <person name="Birren B."/>
        </authorList>
    </citation>
    <scope>NUCLEOTIDE SEQUENCE [LARGE SCALE GENOMIC DNA]</scope>
    <source>
        <strain evidence="8 9">7_3_47FAA</strain>
    </source>
</reference>
<dbReference type="PANTHER" id="PTHR20854:SF4">
    <property type="entry name" value="INOSITOL-1-MONOPHOSPHATASE-RELATED"/>
    <property type="match status" value="1"/>
</dbReference>
<dbReference type="GeneID" id="87581391"/>
<feature type="binding site" evidence="7">
    <location>
        <position position="214"/>
    </location>
    <ligand>
        <name>Mg(2+)</name>
        <dbReference type="ChEBI" id="CHEBI:18420"/>
        <label>1</label>
        <note>catalytic</note>
    </ligand>
</feature>
<dbReference type="PRINTS" id="PR00377">
    <property type="entry name" value="IMPHPHTASES"/>
</dbReference>
<feature type="binding site" evidence="7">
    <location>
        <position position="89"/>
    </location>
    <ligand>
        <name>Mg(2+)</name>
        <dbReference type="ChEBI" id="CHEBI:18420"/>
        <label>1</label>
        <note>catalytic</note>
    </ligand>
</feature>
<gene>
    <name evidence="8" type="ORF">HMPREF1015_00691</name>
</gene>
<name>G9QMC4_9BACI</name>
<sequence>MTNWNEIDAKVKQWLREAGDNIRKSFTETLDIQTKSNPNDLVTNMDKATEQFFIEKIKQNYPDHSILGEEGFGDKLESLDGVVWIIDPIDGTMNFIYQQRHFAISIGIFENGIGRLGYIYDVAHDELYFAEKGKGAFLNGKPLKKLAPVKVEEAIIALNSTWLVQNRRMDPKPLISLAQTVRGTRSYGTAALEFAYVAAGILDGYITMRLSPWDFAAGKILVEETGGIVTNLKGEPLNLLENNTIFVAKPGLHTEIMERFLQNI</sequence>
<dbReference type="PROSITE" id="PS00629">
    <property type="entry name" value="IMP_1"/>
    <property type="match status" value="1"/>
</dbReference>
<dbReference type="Gene3D" id="3.30.540.10">
    <property type="entry name" value="Fructose-1,6-Bisphosphatase, subunit A, domain 1"/>
    <property type="match status" value="1"/>
</dbReference>
<feature type="binding site" evidence="7">
    <location>
        <position position="87"/>
    </location>
    <ligand>
        <name>Mg(2+)</name>
        <dbReference type="ChEBI" id="CHEBI:18420"/>
        <label>1</label>
        <note>catalytic</note>
    </ligand>
</feature>
<evidence type="ECO:0000256" key="2">
    <source>
        <dbReference type="ARBA" id="ARBA00001946"/>
    </source>
</evidence>
<dbReference type="Gene3D" id="3.40.190.80">
    <property type="match status" value="1"/>
</dbReference>
<evidence type="ECO:0000256" key="1">
    <source>
        <dbReference type="ARBA" id="ARBA00001033"/>
    </source>
</evidence>
<evidence type="ECO:0000313" key="8">
    <source>
        <dbReference type="EMBL" id="EHL77169.1"/>
    </source>
</evidence>
<evidence type="ECO:0000256" key="7">
    <source>
        <dbReference type="PIRSR" id="PIRSR600760-2"/>
    </source>
</evidence>
<evidence type="ECO:0000256" key="5">
    <source>
        <dbReference type="ARBA" id="ARBA00022801"/>
    </source>
</evidence>
<organism evidence="8 9">
    <name type="scientific">Bacillus smithii 7_3_47FAA</name>
    <dbReference type="NCBI Taxonomy" id="665952"/>
    <lineage>
        <taxon>Bacteria</taxon>
        <taxon>Bacillati</taxon>
        <taxon>Bacillota</taxon>
        <taxon>Bacilli</taxon>
        <taxon>Bacillales</taxon>
        <taxon>Bacillaceae</taxon>
        <taxon>Bacillus</taxon>
    </lineage>
</organism>
<dbReference type="AlphaFoldDB" id="G9QMC4"/>
<dbReference type="Proteomes" id="UP000011747">
    <property type="component" value="Unassembled WGS sequence"/>
</dbReference>
<dbReference type="EMBL" id="ACWF01000118">
    <property type="protein sequence ID" value="EHL77169.1"/>
    <property type="molecule type" value="Genomic_DNA"/>
</dbReference>
<dbReference type="PATRIC" id="fig|665952.3.peg.2237"/>
<keyword evidence="4 7" id="KW-0479">Metal-binding</keyword>
<dbReference type="GO" id="GO:0008934">
    <property type="term" value="F:inositol monophosphate 1-phosphatase activity"/>
    <property type="evidence" value="ECO:0007669"/>
    <property type="project" value="TreeGrafter"/>
</dbReference>
<dbReference type="HOGENOM" id="CLU_044118_6_2_9"/>